<evidence type="ECO:0000256" key="4">
    <source>
        <dbReference type="ARBA" id="ARBA00022747"/>
    </source>
</evidence>
<dbReference type="GO" id="GO:0008168">
    <property type="term" value="F:methyltransferase activity"/>
    <property type="evidence" value="ECO:0007669"/>
    <property type="project" value="UniProtKB-KW"/>
</dbReference>
<keyword evidence="9" id="KW-1185">Reference proteome</keyword>
<evidence type="ECO:0000256" key="6">
    <source>
        <dbReference type="SAM" id="MobiDB-lite"/>
    </source>
</evidence>
<reference evidence="8 9" key="1">
    <citation type="submission" date="2020-05" db="EMBL/GenBank/DDBJ databases">
        <title>Genomic Encyclopedia of Type Strains, Phase IV (KMG-V): Genome sequencing to study the core and pangenomes of soil and plant-associated prokaryotes.</title>
        <authorList>
            <person name="Whitman W."/>
        </authorList>
    </citation>
    <scope>NUCLEOTIDE SEQUENCE [LARGE SCALE GENOMIC DNA]</scope>
    <source>
        <strain evidence="8 9">9A</strain>
    </source>
</reference>
<gene>
    <name evidence="8" type="ORF">HNP98_002203</name>
</gene>
<keyword evidence="3" id="KW-0949">S-adenosyl-L-methionine</keyword>
<sequence>MEKLGQWEVNKVHRADCLDAMRLMPNDCVDVIVTSPPYWGQRGDAGLGSEADPREYVKNLTTVLLEAMRVLKPEGVLWLNIGDSYNTPINWSLEDMKYSTLGIDGTGLAPHNSAYTKNRGSRRAFIEKQAGWLQYGNLLALPLRVIIALGDAGILYRGEVIWAKRKAMPEGRCRRPHRKHEPIYLFAKTERHAFTVQPPVPSVWDIKPDVNRTPHTSTFPLDLPVKCIQASGITSGIILDPFMGSGTTAVAAASLGFNYLGFELDPTRIDIIEQRIKAEAPALTAQIKQAEAPLTNAVAPTAPAEKKRRKSTKKATAEADLFSSLI</sequence>
<keyword evidence="1 8" id="KW-0489">Methyltransferase</keyword>
<evidence type="ECO:0000313" key="9">
    <source>
        <dbReference type="Proteomes" id="UP000779507"/>
    </source>
</evidence>
<evidence type="ECO:0000256" key="5">
    <source>
        <dbReference type="ARBA" id="ARBA00023125"/>
    </source>
</evidence>
<dbReference type="PROSITE" id="PS00093">
    <property type="entry name" value="N4_MTASE"/>
    <property type="match status" value="1"/>
</dbReference>
<evidence type="ECO:0000259" key="7">
    <source>
        <dbReference type="Pfam" id="PF01555"/>
    </source>
</evidence>
<keyword evidence="5" id="KW-0238">DNA-binding</keyword>
<feature type="region of interest" description="Disordered" evidence="6">
    <location>
        <begin position="300"/>
        <end position="326"/>
    </location>
</feature>
<evidence type="ECO:0000256" key="2">
    <source>
        <dbReference type="ARBA" id="ARBA00022679"/>
    </source>
</evidence>
<dbReference type="InterPro" id="IPR017985">
    <property type="entry name" value="MeTrfase_CN4_CS"/>
</dbReference>
<organism evidence="8 9">
    <name type="scientific">Hymenobacter caeli</name>
    <dbReference type="NCBI Taxonomy" id="2735894"/>
    <lineage>
        <taxon>Bacteria</taxon>
        <taxon>Pseudomonadati</taxon>
        <taxon>Bacteroidota</taxon>
        <taxon>Cytophagia</taxon>
        <taxon>Cytophagales</taxon>
        <taxon>Hymenobacteraceae</taxon>
        <taxon>Hymenobacter</taxon>
    </lineage>
</organism>
<keyword evidence="4" id="KW-0680">Restriction system</keyword>
<evidence type="ECO:0000256" key="3">
    <source>
        <dbReference type="ARBA" id="ARBA00022691"/>
    </source>
</evidence>
<dbReference type="Pfam" id="PF01555">
    <property type="entry name" value="N6_N4_Mtase"/>
    <property type="match status" value="1"/>
</dbReference>
<evidence type="ECO:0000313" key="8">
    <source>
        <dbReference type="EMBL" id="NRT19374.1"/>
    </source>
</evidence>
<keyword evidence="2" id="KW-0808">Transferase</keyword>
<name>A0ABX2FSD0_9BACT</name>
<protein>
    <submittedName>
        <fullName evidence="8">DNA modification methylase</fullName>
    </submittedName>
</protein>
<feature type="domain" description="DNA methylase N-4/N-6" evidence="7">
    <location>
        <begin position="29"/>
        <end position="273"/>
    </location>
</feature>
<dbReference type="EMBL" id="JABSNP010000009">
    <property type="protein sequence ID" value="NRT19374.1"/>
    <property type="molecule type" value="Genomic_DNA"/>
</dbReference>
<evidence type="ECO:0000256" key="1">
    <source>
        <dbReference type="ARBA" id="ARBA00022603"/>
    </source>
</evidence>
<comment type="caution">
    <text evidence="8">The sequence shown here is derived from an EMBL/GenBank/DDBJ whole genome shotgun (WGS) entry which is preliminary data.</text>
</comment>
<accession>A0ABX2FSD0</accession>
<proteinExistence type="predicted"/>
<dbReference type="Proteomes" id="UP000779507">
    <property type="component" value="Unassembled WGS sequence"/>
</dbReference>
<dbReference type="GO" id="GO:0032259">
    <property type="term" value="P:methylation"/>
    <property type="evidence" value="ECO:0007669"/>
    <property type="project" value="UniProtKB-KW"/>
</dbReference>
<dbReference type="RefSeq" id="WP_217425733.1">
    <property type="nucleotide sequence ID" value="NZ_JABSNP010000009.1"/>
</dbReference>
<dbReference type="InterPro" id="IPR002941">
    <property type="entry name" value="DNA_methylase_N4/N6"/>
</dbReference>